<dbReference type="Gene3D" id="3.30.565.10">
    <property type="entry name" value="Histidine kinase-like ATPase, C-terminal domain"/>
    <property type="match status" value="1"/>
</dbReference>
<dbReference type="InterPro" id="IPR004358">
    <property type="entry name" value="Sig_transdc_His_kin-like_C"/>
</dbReference>
<dbReference type="PANTHER" id="PTHR45436">
    <property type="entry name" value="SENSOR HISTIDINE KINASE YKOH"/>
    <property type="match status" value="1"/>
</dbReference>
<dbReference type="InterPro" id="IPR036097">
    <property type="entry name" value="HisK_dim/P_sf"/>
</dbReference>
<protein>
    <recommendedName>
        <fullName evidence="3">histidine kinase</fullName>
        <ecNumber evidence="3">2.7.13.3</ecNumber>
    </recommendedName>
</protein>
<keyword evidence="9 10" id="KW-0472">Membrane</keyword>
<dbReference type="EC" id="2.7.13.3" evidence="3"/>
<dbReference type="InterPro" id="IPR050428">
    <property type="entry name" value="TCS_sensor_his_kinase"/>
</dbReference>
<evidence type="ECO:0000259" key="11">
    <source>
        <dbReference type="PROSITE" id="PS50109"/>
    </source>
</evidence>
<dbReference type="InterPro" id="IPR005467">
    <property type="entry name" value="His_kinase_dom"/>
</dbReference>
<reference evidence="13" key="1">
    <citation type="submission" date="2017-01" db="EMBL/GenBank/DDBJ databases">
        <authorList>
            <person name="Varghese N."/>
            <person name="Submissions S."/>
        </authorList>
    </citation>
    <scope>NUCLEOTIDE SEQUENCE [LARGE SCALE GENOMIC DNA]</scope>
    <source>
        <strain evidence="13">DSM 22306</strain>
    </source>
</reference>
<dbReference type="InterPro" id="IPR003594">
    <property type="entry name" value="HATPase_dom"/>
</dbReference>
<keyword evidence="8 10" id="KW-1133">Transmembrane helix</keyword>
<dbReference type="STRING" id="619304.SAMN05421760_101828"/>
<dbReference type="OrthoDB" id="9809766at2"/>
<evidence type="ECO:0000256" key="8">
    <source>
        <dbReference type="ARBA" id="ARBA00022989"/>
    </source>
</evidence>
<dbReference type="PRINTS" id="PR00344">
    <property type="entry name" value="BCTRLSENSOR"/>
</dbReference>
<feature type="transmembrane region" description="Helical" evidence="10">
    <location>
        <begin position="12"/>
        <end position="35"/>
    </location>
</feature>
<dbReference type="EMBL" id="FTOE01000001">
    <property type="protein sequence ID" value="SIS46062.1"/>
    <property type="molecule type" value="Genomic_DNA"/>
</dbReference>
<dbReference type="PANTHER" id="PTHR45436:SF1">
    <property type="entry name" value="SENSOR PROTEIN QSEC"/>
    <property type="match status" value="1"/>
</dbReference>
<keyword evidence="6 10" id="KW-0812">Transmembrane</keyword>
<sequence>MTKRGYSLQHQLIIRTALLMIIVFVVLSAGVWDYAKRAADISFNRLLNSASLSIIERITVRDAQIDLDLPYAALSILELAPDDKVFYEVLDHRGQHLTGHQQTPAPTGYHPTSRPEFYNAYYKGEAVSWVIQSKHLTAPIANGWVVIKLGQTRRARTELADEIFYSALATLFGILLLTLLLVWLGVRRALQPLSIISNNLHAQPFNNRQPLQNTPIQEVAPLVDAINDYQQQLLTNLTTMKIFIADASHQIRSSLGGLQGQLDIALQTTDSHELKSRLIKIRHEYQKLTRLTNQLLAHALVTHRSDSLTPQKIKLNTLVEELLTEVVRDYAHTDIEFSYTAADQPIQLPGDKISLKEALKNLLDNAVRYGPDNNQIDITLGRIDEQTIEIIIDDSGPGIAPHQRRQALQRFSCLNPAISGSGLGLAIVETVIQAHQGTLKLDRSPHGGLRVFIRLPGTPL</sequence>
<evidence type="ECO:0000256" key="10">
    <source>
        <dbReference type="SAM" id="Phobius"/>
    </source>
</evidence>
<dbReference type="SUPFAM" id="SSF55874">
    <property type="entry name" value="ATPase domain of HSP90 chaperone/DNA topoisomerase II/histidine kinase"/>
    <property type="match status" value="1"/>
</dbReference>
<dbReference type="GO" id="GO:0000155">
    <property type="term" value="F:phosphorelay sensor kinase activity"/>
    <property type="evidence" value="ECO:0007669"/>
    <property type="project" value="InterPro"/>
</dbReference>
<dbReference type="SMART" id="SM00388">
    <property type="entry name" value="HisKA"/>
    <property type="match status" value="1"/>
</dbReference>
<evidence type="ECO:0000313" key="12">
    <source>
        <dbReference type="EMBL" id="SIS46062.1"/>
    </source>
</evidence>
<evidence type="ECO:0000256" key="9">
    <source>
        <dbReference type="ARBA" id="ARBA00023136"/>
    </source>
</evidence>
<evidence type="ECO:0000256" key="4">
    <source>
        <dbReference type="ARBA" id="ARBA00022553"/>
    </source>
</evidence>
<evidence type="ECO:0000256" key="3">
    <source>
        <dbReference type="ARBA" id="ARBA00012438"/>
    </source>
</evidence>
<dbReference type="Proteomes" id="UP000185999">
    <property type="component" value="Unassembled WGS sequence"/>
</dbReference>
<evidence type="ECO:0000256" key="1">
    <source>
        <dbReference type="ARBA" id="ARBA00000085"/>
    </source>
</evidence>
<dbReference type="AlphaFoldDB" id="A0A1N7J9P4"/>
<comment type="catalytic activity">
    <reaction evidence="1">
        <text>ATP + protein L-histidine = ADP + protein N-phospho-L-histidine.</text>
        <dbReference type="EC" id="2.7.13.3"/>
    </reaction>
</comment>
<dbReference type="CDD" id="cd00082">
    <property type="entry name" value="HisKA"/>
    <property type="match status" value="1"/>
</dbReference>
<dbReference type="GO" id="GO:0005886">
    <property type="term" value="C:plasma membrane"/>
    <property type="evidence" value="ECO:0007669"/>
    <property type="project" value="TreeGrafter"/>
</dbReference>
<dbReference type="InterPro" id="IPR003661">
    <property type="entry name" value="HisK_dim/P_dom"/>
</dbReference>
<dbReference type="SMART" id="SM00387">
    <property type="entry name" value="HATPase_c"/>
    <property type="match status" value="1"/>
</dbReference>
<dbReference type="Pfam" id="PF02518">
    <property type="entry name" value="HATPase_c"/>
    <property type="match status" value="1"/>
</dbReference>
<dbReference type="Gene3D" id="1.10.287.130">
    <property type="match status" value="1"/>
</dbReference>
<comment type="subcellular location">
    <subcellularLocation>
        <location evidence="2">Membrane</location>
    </subcellularLocation>
</comment>
<organism evidence="12 13">
    <name type="scientific">Neptunomonas antarctica</name>
    <dbReference type="NCBI Taxonomy" id="619304"/>
    <lineage>
        <taxon>Bacteria</taxon>
        <taxon>Pseudomonadati</taxon>
        <taxon>Pseudomonadota</taxon>
        <taxon>Gammaproteobacteria</taxon>
        <taxon>Oceanospirillales</taxon>
        <taxon>Oceanospirillaceae</taxon>
        <taxon>Neptunomonas</taxon>
    </lineage>
</organism>
<keyword evidence="7 12" id="KW-0418">Kinase</keyword>
<feature type="domain" description="Histidine kinase" evidence="11">
    <location>
        <begin position="246"/>
        <end position="459"/>
    </location>
</feature>
<evidence type="ECO:0000313" key="13">
    <source>
        <dbReference type="Proteomes" id="UP000185999"/>
    </source>
</evidence>
<dbReference type="InterPro" id="IPR013727">
    <property type="entry name" value="2CSK_N"/>
</dbReference>
<keyword evidence="5" id="KW-0808">Transferase</keyword>
<keyword evidence="13" id="KW-1185">Reference proteome</keyword>
<dbReference type="Pfam" id="PF08521">
    <property type="entry name" value="2CSK_N"/>
    <property type="match status" value="1"/>
</dbReference>
<gene>
    <name evidence="12" type="ORF">SAMN05421760_101828</name>
</gene>
<evidence type="ECO:0000256" key="7">
    <source>
        <dbReference type="ARBA" id="ARBA00022777"/>
    </source>
</evidence>
<evidence type="ECO:0000256" key="5">
    <source>
        <dbReference type="ARBA" id="ARBA00022679"/>
    </source>
</evidence>
<dbReference type="PROSITE" id="PS50109">
    <property type="entry name" value="HIS_KIN"/>
    <property type="match status" value="1"/>
</dbReference>
<accession>A0A1N7J9P4</accession>
<dbReference type="SUPFAM" id="SSF47384">
    <property type="entry name" value="Homodimeric domain of signal transducing histidine kinase"/>
    <property type="match status" value="1"/>
</dbReference>
<keyword evidence="4" id="KW-0597">Phosphoprotein</keyword>
<name>A0A1N7J9P4_9GAMM</name>
<dbReference type="InterPro" id="IPR036890">
    <property type="entry name" value="HATPase_C_sf"/>
</dbReference>
<feature type="transmembrane region" description="Helical" evidence="10">
    <location>
        <begin position="163"/>
        <end position="186"/>
    </location>
</feature>
<proteinExistence type="predicted"/>
<evidence type="ECO:0000256" key="6">
    <source>
        <dbReference type="ARBA" id="ARBA00022692"/>
    </source>
</evidence>
<evidence type="ECO:0000256" key="2">
    <source>
        <dbReference type="ARBA" id="ARBA00004370"/>
    </source>
</evidence>
<dbReference type="RefSeq" id="WP_054342976.1">
    <property type="nucleotide sequence ID" value="NZ_FTOE01000001.1"/>
</dbReference>